<dbReference type="PANTHER" id="PTHR12532">
    <property type="entry name" value="TRANSLATIONAL ACTIVATOR OF CYTOCHROME C OXIDASE 1"/>
    <property type="match status" value="1"/>
</dbReference>
<comment type="caution">
    <text evidence="7">The sequence shown here is derived from an EMBL/GenBank/DDBJ whole genome shotgun (WGS) entry which is preliminary data.</text>
</comment>
<dbReference type="InterPro" id="IPR049083">
    <property type="entry name" value="TACO1_YebC_N"/>
</dbReference>
<dbReference type="InterPro" id="IPR017856">
    <property type="entry name" value="Integrase-like_N"/>
</dbReference>
<feature type="domain" description="TACO1/YebC-like second and third" evidence="5">
    <location>
        <begin position="83"/>
        <end position="239"/>
    </location>
</feature>
<organism evidence="7 8">
    <name type="scientific">Candidatus Falkowbacteria bacterium RIFOXYA2_FULL_38_12</name>
    <dbReference type="NCBI Taxonomy" id="1797993"/>
    <lineage>
        <taxon>Bacteria</taxon>
        <taxon>Candidatus Falkowiibacteriota</taxon>
    </lineage>
</organism>
<dbReference type="InterPro" id="IPR026564">
    <property type="entry name" value="Transcrip_reg_TACO1-like_dom3"/>
</dbReference>
<accession>A0A1F5S3X9</accession>
<evidence type="ECO:0000256" key="3">
    <source>
        <dbReference type="ARBA" id="ARBA00023163"/>
    </source>
</evidence>
<dbReference type="InterPro" id="IPR002876">
    <property type="entry name" value="Transcrip_reg_TACO1-like"/>
</dbReference>
<dbReference type="Pfam" id="PF20772">
    <property type="entry name" value="TACO1_YebC_N"/>
    <property type="match status" value="1"/>
</dbReference>
<evidence type="ECO:0000313" key="7">
    <source>
        <dbReference type="EMBL" id="OGF21369.1"/>
    </source>
</evidence>
<comment type="subcellular location">
    <subcellularLocation>
        <location evidence="4">Cytoplasm</location>
    </subcellularLocation>
</comment>
<dbReference type="NCBIfam" id="NF009044">
    <property type="entry name" value="PRK12378.1"/>
    <property type="match status" value="1"/>
</dbReference>
<evidence type="ECO:0000256" key="1">
    <source>
        <dbReference type="ARBA" id="ARBA00008724"/>
    </source>
</evidence>
<dbReference type="HAMAP" id="MF_00693">
    <property type="entry name" value="Transcrip_reg_TACO1"/>
    <property type="match status" value="1"/>
</dbReference>
<dbReference type="GO" id="GO:0003677">
    <property type="term" value="F:DNA binding"/>
    <property type="evidence" value="ECO:0007669"/>
    <property type="project" value="UniProtKB-UniRule"/>
</dbReference>
<evidence type="ECO:0000313" key="8">
    <source>
        <dbReference type="Proteomes" id="UP000177407"/>
    </source>
</evidence>
<dbReference type="InterPro" id="IPR029072">
    <property type="entry name" value="YebC-like"/>
</dbReference>
<feature type="domain" description="TACO1/YebC-like N-terminal" evidence="6">
    <location>
        <begin position="5"/>
        <end position="76"/>
    </location>
</feature>
<keyword evidence="3 4" id="KW-0804">Transcription</keyword>
<evidence type="ECO:0000256" key="4">
    <source>
        <dbReference type="HAMAP-Rule" id="MF_00693"/>
    </source>
</evidence>
<gene>
    <name evidence="7" type="ORF">A2257_01660</name>
</gene>
<evidence type="ECO:0000256" key="2">
    <source>
        <dbReference type="ARBA" id="ARBA00023015"/>
    </source>
</evidence>
<dbReference type="InterPro" id="IPR048300">
    <property type="entry name" value="TACO1_YebC-like_2nd/3rd_dom"/>
</dbReference>
<dbReference type="PANTHER" id="PTHR12532:SF0">
    <property type="entry name" value="TRANSLATIONAL ACTIVATOR OF CYTOCHROME C OXIDASE 1"/>
    <property type="match status" value="1"/>
</dbReference>
<dbReference type="NCBIfam" id="TIGR01033">
    <property type="entry name" value="YebC/PmpR family DNA-binding transcriptional regulator"/>
    <property type="match status" value="1"/>
</dbReference>
<evidence type="ECO:0000259" key="6">
    <source>
        <dbReference type="Pfam" id="PF20772"/>
    </source>
</evidence>
<dbReference type="Pfam" id="PF01709">
    <property type="entry name" value="Transcrip_reg"/>
    <property type="match status" value="1"/>
</dbReference>
<proteinExistence type="inferred from homology"/>
<dbReference type="FunFam" id="1.10.10.200:FF:000002">
    <property type="entry name" value="Probable transcriptional regulatory protein CLM62_37755"/>
    <property type="match status" value="1"/>
</dbReference>
<reference evidence="7 8" key="1">
    <citation type="journal article" date="2016" name="Nat. Commun.">
        <title>Thousands of microbial genomes shed light on interconnected biogeochemical processes in an aquifer system.</title>
        <authorList>
            <person name="Anantharaman K."/>
            <person name="Brown C.T."/>
            <person name="Hug L.A."/>
            <person name="Sharon I."/>
            <person name="Castelle C.J."/>
            <person name="Probst A.J."/>
            <person name="Thomas B.C."/>
            <person name="Singh A."/>
            <person name="Wilkins M.J."/>
            <person name="Karaoz U."/>
            <person name="Brodie E.L."/>
            <person name="Williams K.H."/>
            <person name="Hubbard S.S."/>
            <person name="Banfield J.F."/>
        </authorList>
    </citation>
    <scope>NUCLEOTIDE SEQUENCE [LARGE SCALE GENOMIC DNA]</scope>
</reference>
<dbReference type="GO" id="GO:0005737">
    <property type="term" value="C:cytoplasm"/>
    <property type="evidence" value="ECO:0007669"/>
    <property type="project" value="UniProtKB-SubCell"/>
</dbReference>
<keyword evidence="2 4" id="KW-0805">Transcription regulation</keyword>
<keyword evidence="4" id="KW-0238">DNA-binding</keyword>
<dbReference type="Gene3D" id="1.10.10.200">
    <property type="match status" value="1"/>
</dbReference>
<evidence type="ECO:0000259" key="5">
    <source>
        <dbReference type="Pfam" id="PF01709"/>
    </source>
</evidence>
<protein>
    <recommendedName>
        <fullName evidence="4">Probable transcriptional regulatory protein A2257_01660</fullName>
    </recommendedName>
</protein>
<dbReference type="SUPFAM" id="SSF75625">
    <property type="entry name" value="YebC-like"/>
    <property type="match status" value="1"/>
</dbReference>
<dbReference type="EMBL" id="MFGA01000007">
    <property type="protein sequence ID" value="OGF21369.1"/>
    <property type="molecule type" value="Genomic_DNA"/>
</dbReference>
<dbReference type="GO" id="GO:0006355">
    <property type="term" value="P:regulation of DNA-templated transcription"/>
    <property type="evidence" value="ECO:0007669"/>
    <property type="project" value="UniProtKB-UniRule"/>
</dbReference>
<keyword evidence="4" id="KW-0963">Cytoplasm</keyword>
<dbReference type="Proteomes" id="UP000177407">
    <property type="component" value="Unassembled WGS sequence"/>
</dbReference>
<name>A0A1F5S3X9_9BACT</name>
<dbReference type="AlphaFoldDB" id="A0A1F5S3X9"/>
<dbReference type="Gene3D" id="3.30.70.980">
    <property type="match status" value="2"/>
</dbReference>
<dbReference type="NCBIfam" id="NF001030">
    <property type="entry name" value="PRK00110.1"/>
    <property type="match status" value="1"/>
</dbReference>
<comment type="similarity">
    <text evidence="1 4">Belongs to the TACO1 family.</text>
</comment>
<sequence length="244" mass="27630">MSRHSKWSKIKHQKGTEDAKRGVIFTRLAKVITLAAREGGPDPKMNFKLRLAIEAAREENLPKDNVERAIEKGAGKDSGAKIEEVQYEGFLPGGVVIIIESLTDNRNRTSGEIKHFLDKSGGSLGAQNSVTWMFKRAGIVRIGKEASSRGDDFELQLIEHGAEDIKNENGDTVIFTKPEDLQKIRVWLEEQKINPNYTGLEWEAKEKIKIDDPSLKERLEEIFEKIEESEEVNDYYTNIEDSSL</sequence>